<organism evidence="3 4">
    <name type="scientific">Geodia barretti</name>
    <name type="common">Barrett's horny sponge</name>
    <dbReference type="NCBI Taxonomy" id="519541"/>
    <lineage>
        <taxon>Eukaryota</taxon>
        <taxon>Metazoa</taxon>
        <taxon>Porifera</taxon>
        <taxon>Demospongiae</taxon>
        <taxon>Heteroscleromorpha</taxon>
        <taxon>Tetractinellida</taxon>
        <taxon>Astrophorina</taxon>
        <taxon>Geodiidae</taxon>
        <taxon>Geodia</taxon>
    </lineage>
</organism>
<reference evidence="3" key="1">
    <citation type="submission" date="2023-03" db="EMBL/GenBank/DDBJ databases">
        <authorList>
            <person name="Steffen K."/>
            <person name="Cardenas P."/>
        </authorList>
    </citation>
    <scope>NUCLEOTIDE SEQUENCE</scope>
</reference>
<dbReference type="EMBL" id="CASHTH010002982">
    <property type="protein sequence ID" value="CAI8038174.1"/>
    <property type="molecule type" value="Genomic_DNA"/>
</dbReference>
<protein>
    <submittedName>
        <fullName evidence="3">Uncharacterized protein</fullName>
    </submittedName>
</protein>
<comment type="caution">
    <text evidence="3">The sequence shown here is derived from an EMBL/GenBank/DDBJ whole genome shotgun (WGS) entry which is preliminary data.</text>
</comment>
<evidence type="ECO:0000256" key="2">
    <source>
        <dbReference type="SAM" id="Phobius"/>
    </source>
</evidence>
<keyword evidence="1" id="KW-0175">Coiled coil</keyword>
<keyword evidence="2" id="KW-0472">Membrane</keyword>
<accession>A0AA35SYT3</accession>
<sequence length="180" mass="19855">MSKRSKKGFRKLENHELSEFTTLGGEESGSDSEMIEIEREDNISRKDGGLCCCCLALYVILLTCVVVLLTMTGVYFGYNMMSISSNFRTRIASLEDRVDHLEKSLSSAGDTSETLMSQMTQRITNVNNSLVGLTGALHTHSGTVHDQLKTVEGNVEDLQEKMNAFESHPPTIGEVRGKTS</sequence>
<keyword evidence="4" id="KW-1185">Reference proteome</keyword>
<feature type="transmembrane region" description="Helical" evidence="2">
    <location>
        <begin position="49"/>
        <end position="78"/>
    </location>
</feature>
<name>A0AA35SYT3_GEOBA</name>
<proteinExistence type="predicted"/>
<gene>
    <name evidence="3" type="ORF">GBAR_LOCUS21287</name>
</gene>
<evidence type="ECO:0000313" key="3">
    <source>
        <dbReference type="EMBL" id="CAI8038174.1"/>
    </source>
</evidence>
<dbReference type="Gene3D" id="1.20.5.340">
    <property type="match status" value="1"/>
</dbReference>
<keyword evidence="2" id="KW-0812">Transmembrane</keyword>
<dbReference type="AlphaFoldDB" id="A0AA35SYT3"/>
<keyword evidence="2" id="KW-1133">Transmembrane helix</keyword>
<feature type="coiled-coil region" evidence="1">
    <location>
        <begin position="84"/>
        <end position="111"/>
    </location>
</feature>
<dbReference type="Proteomes" id="UP001174909">
    <property type="component" value="Unassembled WGS sequence"/>
</dbReference>
<evidence type="ECO:0000256" key="1">
    <source>
        <dbReference type="SAM" id="Coils"/>
    </source>
</evidence>
<evidence type="ECO:0000313" key="4">
    <source>
        <dbReference type="Proteomes" id="UP001174909"/>
    </source>
</evidence>